<dbReference type="Proteomes" id="UP001288320">
    <property type="component" value="Unassembled WGS sequence"/>
</dbReference>
<organism evidence="1 4">
    <name type="scientific">Actinotignum timonense</name>
    <dbReference type="NCBI Taxonomy" id="1870995"/>
    <lineage>
        <taxon>Bacteria</taxon>
        <taxon>Bacillati</taxon>
        <taxon>Actinomycetota</taxon>
        <taxon>Actinomycetes</taxon>
        <taxon>Actinomycetales</taxon>
        <taxon>Actinomycetaceae</taxon>
        <taxon>Actinotignum</taxon>
    </lineage>
</organism>
<comment type="caution">
    <text evidence="1">The sequence shown here is derived from an EMBL/GenBank/DDBJ whole genome shotgun (WGS) entry which is preliminary data.</text>
</comment>
<gene>
    <name evidence="1" type="ORF">R6G74_02960</name>
    <name evidence="2" type="ORF">R6P33_05225</name>
</gene>
<reference evidence="1 3" key="1">
    <citation type="submission" date="2023-10" db="EMBL/GenBank/DDBJ databases">
        <title>Whole Genome based description of the genera Actinobaculum and Actinotignum reveals a complex phylogenetic relationship within the species included in the genus Actinotignum.</title>
        <authorList>
            <person name="Jensen C.S."/>
            <person name="Dargis R."/>
            <person name="Kemp M."/>
            <person name="Christensen J.J."/>
        </authorList>
    </citation>
    <scope>NUCLEOTIDE SEQUENCE</scope>
    <source>
        <strain evidence="2 3">SLA_B089</strain>
        <strain evidence="1">SLA_B245</strain>
    </source>
</reference>
<sequence length="42" mass="4547">MSLLAPFENLTSEPFGNFTMAGNWFDPVPDLCPGVVPSFGED</sequence>
<name>A0AAW9HAZ8_9ACTO</name>
<proteinExistence type="predicted"/>
<protein>
    <submittedName>
        <fullName evidence="1">Uncharacterized protein</fullName>
    </submittedName>
</protein>
<dbReference type="GeneID" id="92812972"/>
<dbReference type="EMBL" id="JAWNFV010000004">
    <property type="protein sequence ID" value="MDY5140280.1"/>
    <property type="molecule type" value="Genomic_DNA"/>
</dbReference>
<accession>A0AAW9HAZ8</accession>
<evidence type="ECO:0000313" key="2">
    <source>
        <dbReference type="EMBL" id="MDY5146425.1"/>
    </source>
</evidence>
<keyword evidence="3" id="KW-1185">Reference proteome</keyword>
<evidence type="ECO:0000313" key="1">
    <source>
        <dbReference type="EMBL" id="MDY5140280.1"/>
    </source>
</evidence>
<evidence type="ECO:0000313" key="4">
    <source>
        <dbReference type="Proteomes" id="UP001288320"/>
    </source>
</evidence>
<dbReference type="Proteomes" id="UP001284901">
    <property type="component" value="Unassembled WGS sequence"/>
</dbReference>
<dbReference type="AlphaFoldDB" id="A0AAW9HAZ8"/>
<dbReference type="EMBL" id="JAWNFY010000012">
    <property type="protein sequence ID" value="MDY5146425.1"/>
    <property type="molecule type" value="Genomic_DNA"/>
</dbReference>
<evidence type="ECO:0000313" key="3">
    <source>
        <dbReference type="Proteomes" id="UP001284901"/>
    </source>
</evidence>
<dbReference type="RefSeq" id="WP_257960052.1">
    <property type="nucleotide sequence ID" value="NZ_CAUPFC010000005.1"/>
</dbReference>